<proteinExistence type="predicted"/>
<dbReference type="EMBL" id="ML209084">
    <property type="protein sequence ID" value="TFK59088.1"/>
    <property type="molecule type" value="Genomic_DNA"/>
</dbReference>
<evidence type="ECO:0000313" key="2">
    <source>
        <dbReference type="Proteomes" id="UP000308600"/>
    </source>
</evidence>
<protein>
    <submittedName>
        <fullName evidence="1">Uncharacterized protein</fullName>
    </submittedName>
</protein>
<keyword evidence="2" id="KW-1185">Reference proteome</keyword>
<dbReference type="Proteomes" id="UP000308600">
    <property type="component" value="Unassembled WGS sequence"/>
</dbReference>
<evidence type="ECO:0000313" key="1">
    <source>
        <dbReference type="EMBL" id="TFK59088.1"/>
    </source>
</evidence>
<name>A0ACD2ZZV7_9AGAR</name>
<organism evidence="1 2">
    <name type="scientific">Pluteus cervinus</name>
    <dbReference type="NCBI Taxonomy" id="181527"/>
    <lineage>
        <taxon>Eukaryota</taxon>
        <taxon>Fungi</taxon>
        <taxon>Dikarya</taxon>
        <taxon>Basidiomycota</taxon>
        <taxon>Agaricomycotina</taxon>
        <taxon>Agaricomycetes</taxon>
        <taxon>Agaricomycetidae</taxon>
        <taxon>Agaricales</taxon>
        <taxon>Pluteineae</taxon>
        <taxon>Pluteaceae</taxon>
        <taxon>Pluteus</taxon>
    </lineage>
</organism>
<accession>A0ACD2ZZV7</accession>
<reference evidence="1 2" key="1">
    <citation type="journal article" date="2019" name="Nat. Ecol. Evol.">
        <title>Megaphylogeny resolves global patterns of mushroom evolution.</title>
        <authorList>
            <person name="Varga T."/>
            <person name="Krizsan K."/>
            <person name="Foldi C."/>
            <person name="Dima B."/>
            <person name="Sanchez-Garcia M."/>
            <person name="Sanchez-Ramirez S."/>
            <person name="Szollosi G.J."/>
            <person name="Szarkandi J.G."/>
            <person name="Papp V."/>
            <person name="Albert L."/>
            <person name="Andreopoulos W."/>
            <person name="Angelini C."/>
            <person name="Antonin V."/>
            <person name="Barry K.W."/>
            <person name="Bougher N.L."/>
            <person name="Buchanan P."/>
            <person name="Buyck B."/>
            <person name="Bense V."/>
            <person name="Catcheside P."/>
            <person name="Chovatia M."/>
            <person name="Cooper J."/>
            <person name="Damon W."/>
            <person name="Desjardin D."/>
            <person name="Finy P."/>
            <person name="Geml J."/>
            <person name="Haridas S."/>
            <person name="Hughes K."/>
            <person name="Justo A."/>
            <person name="Karasinski D."/>
            <person name="Kautmanova I."/>
            <person name="Kiss B."/>
            <person name="Kocsube S."/>
            <person name="Kotiranta H."/>
            <person name="LaButti K.M."/>
            <person name="Lechner B.E."/>
            <person name="Liimatainen K."/>
            <person name="Lipzen A."/>
            <person name="Lukacs Z."/>
            <person name="Mihaltcheva S."/>
            <person name="Morgado L.N."/>
            <person name="Niskanen T."/>
            <person name="Noordeloos M.E."/>
            <person name="Ohm R.A."/>
            <person name="Ortiz-Santana B."/>
            <person name="Ovrebo C."/>
            <person name="Racz N."/>
            <person name="Riley R."/>
            <person name="Savchenko A."/>
            <person name="Shiryaev A."/>
            <person name="Soop K."/>
            <person name="Spirin V."/>
            <person name="Szebenyi C."/>
            <person name="Tomsovsky M."/>
            <person name="Tulloss R.E."/>
            <person name="Uehling J."/>
            <person name="Grigoriev I.V."/>
            <person name="Vagvolgyi C."/>
            <person name="Papp T."/>
            <person name="Martin F.M."/>
            <person name="Miettinen O."/>
            <person name="Hibbett D.S."/>
            <person name="Nagy L.G."/>
        </authorList>
    </citation>
    <scope>NUCLEOTIDE SEQUENCE [LARGE SCALE GENOMIC DNA]</scope>
    <source>
        <strain evidence="1 2">NL-1719</strain>
    </source>
</reference>
<sequence>MEDARTILIPYLSDSSEYKVQENQVIFAGDKTLVDLFKHLRLRLLDGDSLERFIGSCQYIHQHPPLPDPTVWKTTIHLDIAIHAFADWIIERYPEYYLPHSNEPTSPVPETQTGRDPSETLASPLSVSQEVEELKRDHEKMARTFEGQEHQHLLQDLKQRFHNMEERFRASKQVTKYLIRQEAEKLDRFQNGVTRAAHVLAANTGEFLSAFNKLAHHIQVLEQNYKYSQANEVHSMSSDTSSPIPSTPVPSTPVPSTPVPSTPSPEATSRIPFSMSLSGFMT</sequence>
<gene>
    <name evidence="1" type="ORF">BDN72DRAFT_865437</name>
</gene>